<comment type="caution">
    <text evidence="1">The sequence shown here is derived from an EMBL/GenBank/DDBJ whole genome shotgun (WGS) entry which is preliminary data.</text>
</comment>
<sequence length="737" mass="82694">MWHSSKIGIFIGVFILSLPTFAQNPSVSGNTDRPVASAVALETAPIIDGEVINDALWQAIEPFGNLIQVQPNFGKPASEKTEIRIAYTKETFYLSVVCYDSRPDDLVVSDARRDADLDNTDAFLFILDTYKDGQNGFIFGTNSLGVEYDGQVDNEGQGNFNANRQQGGTIGGFNLNWDASFEVRTQVGDFGWSAEFAIPVRTLRFQAGKDWGINFRRNIRKSNEIVYWSPLPLGLDLKRLSLAGTLTGLDLPSPGNLKVIPYVLGRMDNDYTIVDSKNKFTSEVGGDVKFSVTPSLTLDLTYNTDFAQVEVDDQQINLDRFNLFFPEKRPFFLENAGLFSVGSPGEVDLFFSRRIGIGDNGSVVPIIGGARLSGKLNRTNVGLLSMWTEDVQEKGIEENNFTVARVNHEFKGRSALGAVFINRQGLQSDDNYNRTIALDGKLGLGKKARLSGFFAKTKDPNDTINAHSYKLQGDYNWNNWELRAAYTEVGQGFNPEVGFLLRSSFRKPEGLILYHLRPKKEDAKILEYRPHISYRGYWNFNNFLETSFLHIDNHFEWKSGTELHTGINVTKEGVVDAFDISRGQGVLVQPGTYDHIESQIVFFTNMSKPLSINLRSVIGGSFGGTKYVESVTGRLRLGDKFNAELGLQYNNFRLPVGNFTANILRSQLSYAFKPNIYIQGLVQHNTTDKLWATNVRFGWLQQANTGLFLVWNYNTWEAGPLNNSIIVKYTRMFDLVK</sequence>
<name>A0ACC7LFN8_9FLAO</name>
<accession>A0ACC7LFN8</accession>
<keyword evidence="2" id="KW-1185">Reference proteome</keyword>
<reference evidence="1" key="1">
    <citation type="submission" date="2024-09" db="EMBL/GenBank/DDBJ databases">
        <authorList>
            <person name="Liu J."/>
        </authorList>
    </citation>
    <scope>NUCLEOTIDE SEQUENCE</scope>
    <source>
        <strain evidence="1">NBU2967</strain>
    </source>
</reference>
<protein>
    <submittedName>
        <fullName evidence="1">DUF5916 domain-containing protein</fullName>
    </submittedName>
</protein>
<organism evidence="1 2">
    <name type="scientific">Meishania litoralis</name>
    <dbReference type="NCBI Taxonomy" id="3434685"/>
    <lineage>
        <taxon>Bacteria</taxon>
        <taxon>Pseudomonadati</taxon>
        <taxon>Bacteroidota</taxon>
        <taxon>Flavobacteriia</taxon>
        <taxon>Flavobacteriales</taxon>
        <taxon>Flavobacteriaceae</taxon>
        <taxon>Meishania</taxon>
    </lineage>
</organism>
<gene>
    <name evidence="1" type="ORF">ACEZ3G_00570</name>
</gene>
<dbReference type="Proteomes" id="UP001595191">
    <property type="component" value="Unassembled WGS sequence"/>
</dbReference>
<proteinExistence type="predicted"/>
<evidence type="ECO:0000313" key="2">
    <source>
        <dbReference type="Proteomes" id="UP001595191"/>
    </source>
</evidence>
<dbReference type="EMBL" id="JBHFPV010000001">
    <property type="protein sequence ID" value="MFH6601951.1"/>
    <property type="molecule type" value="Genomic_DNA"/>
</dbReference>
<evidence type="ECO:0000313" key="1">
    <source>
        <dbReference type="EMBL" id="MFH6601951.1"/>
    </source>
</evidence>